<reference evidence="1" key="1">
    <citation type="journal article" date="2013" name="PLoS ONE">
        <title>Direct detection of alternative open reading frames translation products in human significantly expands the proteome.</title>
        <authorList>
            <person name="Vanderperre B."/>
            <person name="Lucier J.-F."/>
            <person name="Motard J."/>
            <person name="Tremblay G."/>
            <person name="Vanderperre S."/>
            <person name="Wisztorski M."/>
            <person name="Salzet M."/>
            <person name="Boisvert F.-M."/>
            <person name="Roucou X."/>
        </authorList>
    </citation>
    <scope>NUCLEOTIDE SEQUENCE</scope>
</reference>
<dbReference type="AlphaFoldDB" id="L8E9D5"/>
<protein>
    <submittedName>
        <fullName evidence="1">Alternative protein MANBA</fullName>
    </submittedName>
</protein>
<dbReference type="EMBL" id="HF583844">
    <property type="protein sequence ID" value="CCQ43341.1"/>
    <property type="molecule type" value="Genomic_DNA"/>
</dbReference>
<evidence type="ECO:0000313" key="1">
    <source>
        <dbReference type="EMBL" id="CCQ43341.1"/>
    </source>
</evidence>
<accession>L8E9D5</accession>
<dbReference type="OrthoDB" id="2866996at2759"/>
<name>L8E9D5_HUMAN</name>
<sequence length="86" mass="9588">MSACCHAFERLLCEELYTEHFQGRLFTQAMSSNKPVPGCPGICARTVFLALHLSALAGHEPVITRWPCSWLQECDMAGSMEPNGRF</sequence>
<gene>
    <name evidence="1" type="primary">MANBA</name>
</gene>
<organism evidence="1">
    <name type="scientific">Homo sapiens</name>
    <name type="common">Human</name>
    <dbReference type="NCBI Taxonomy" id="9606"/>
    <lineage>
        <taxon>Eukaryota</taxon>
        <taxon>Metazoa</taxon>
        <taxon>Chordata</taxon>
        <taxon>Craniata</taxon>
        <taxon>Vertebrata</taxon>
        <taxon>Euteleostomi</taxon>
        <taxon>Mammalia</taxon>
        <taxon>Eutheria</taxon>
        <taxon>Euarchontoglires</taxon>
        <taxon>Primates</taxon>
        <taxon>Haplorrhini</taxon>
        <taxon>Catarrhini</taxon>
        <taxon>Hominidae</taxon>
        <taxon>Homo</taxon>
    </lineage>
</organism>
<dbReference type="ChiTaRS" id="MANBA">
    <property type="organism name" value="human"/>
</dbReference>
<proteinExistence type="predicted"/>